<dbReference type="GO" id="GO:0005829">
    <property type="term" value="C:cytosol"/>
    <property type="evidence" value="ECO:0007669"/>
    <property type="project" value="TreeGrafter"/>
</dbReference>
<dbReference type="Gene3D" id="1.10.405.10">
    <property type="entry name" value="Guanine Nucleotide Dissociation Inhibitor, domain 1"/>
    <property type="match status" value="1"/>
</dbReference>
<dbReference type="InterPro" id="IPR036188">
    <property type="entry name" value="FAD/NAD-bd_sf"/>
</dbReference>
<evidence type="ECO:0000256" key="3">
    <source>
        <dbReference type="SAM" id="MobiDB-lite"/>
    </source>
</evidence>
<dbReference type="Proteomes" id="UP000054516">
    <property type="component" value="Unassembled WGS sequence"/>
</dbReference>
<evidence type="ECO:0000313" key="4">
    <source>
        <dbReference type="EMBL" id="GAP86616.1"/>
    </source>
</evidence>
<dbReference type="PANTHER" id="PTHR11787:SF4">
    <property type="entry name" value="CHM, RAB ESCORT PROTEIN 1"/>
    <property type="match status" value="1"/>
</dbReference>
<dbReference type="Gene3D" id="3.30.519.10">
    <property type="entry name" value="Guanine Nucleotide Dissociation Inhibitor, domain 2"/>
    <property type="match status" value="1"/>
</dbReference>
<keyword evidence="4" id="KW-0808">Transferase</keyword>
<dbReference type="PIRSF" id="PIRSF037514">
    <property type="entry name" value="Rab_ger_ger_transf_A_fun"/>
    <property type="match status" value="1"/>
</dbReference>
<dbReference type="STRING" id="77044.A0A1W2TF05"/>
<dbReference type="Gene3D" id="3.50.50.60">
    <property type="entry name" value="FAD/NAD(P)-binding domain"/>
    <property type="match status" value="1"/>
</dbReference>
<gene>
    <name evidence="4" type="ORF">SAMD00023353_2001260</name>
</gene>
<sequence>MESLSEETWDAVICGTGLSQSLLALALSRSKKRILHVDPNNFYGGHEAALSLEEAEVWALAHAGAGVAQHLRDDAASQTDPDGVAAGTGDGTGHSSDDPERVTKDKHAKADTLPAKESDIFRNAYLWKHPNAEAEGLSFPRAYSLALAPQIIHTKSRLLSQLVSSKAYRQVEFLAVGSFFVYNTTDSVSNATLARIPSSREDVFAARSIPARSKRALMKFLKFVIDYDSEEQKPFWQEKANTPLSEYLVDNFKLDDNLQNCILALTLTLDGNITVKNGLATIHRHLTSIGLFGPGFCAVYPKWGGISEIAQVGCRAGAVGGGVYMLDTPVSMDKHCHGEEISLKLPNKVSIRTTTLISSQEASTTSSQTIARLVAVVNSPLQSLFETLAESGPTPAVVVVAFPRGSLSTNPPSESDVPVYAFLHSSETGECPSGQSIVYLTMQAMPRSPDILNAALTALLHAVTTTVDSLYKLYYEQTVSARQPFVNLQGSATVFEFPSPSLGLAFDDEGLDPVKEVWKVVMKDEASDDTFMNFEDREGIGSDDDIYD</sequence>
<dbReference type="SUPFAM" id="SSF54373">
    <property type="entry name" value="FAD-linked reductases, C-terminal domain"/>
    <property type="match status" value="1"/>
</dbReference>
<feature type="region of interest" description="Disordered" evidence="3">
    <location>
        <begin position="71"/>
        <end position="113"/>
    </location>
</feature>
<dbReference type="GO" id="GO:0016192">
    <property type="term" value="P:vesicle-mediated transport"/>
    <property type="evidence" value="ECO:0007669"/>
    <property type="project" value="TreeGrafter"/>
</dbReference>
<dbReference type="EMBL" id="DF977465">
    <property type="protein sequence ID" value="GAP86616.1"/>
    <property type="molecule type" value="Genomic_DNA"/>
</dbReference>
<feature type="compositionally biased region" description="Basic and acidic residues" evidence="3">
    <location>
        <begin position="95"/>
        <end position="113"/>
    </location>
</feature>
<evidence type="ECO:0000256" key="2">
    <source>
        <dbReference type="PIRNR" id="PIRNR037514"/>
    </source>
</evidence>
<evidence type="ECO:0000313" key="5">
    <source>
        <dbReference type="Proteomes" id="UP000054516"/>
    </source>
</evidence>
<dbReference type="InterPro" id="IPR018203">
    <property type="entry name" value="GDP_dissociation_inhibitor"/>
</dbReference>
<organism evidence="4">
    <name type="scientific">Rosellinia necatrix</name>
    <name type="common">White root-rot fungus</name>
    <dbReference type="NCBI Taxonomy" id="77044"/>
    <lineage>
        <taxon>Eukaryota</taxon>
        <taxon>Fungi</taxon>
        <taxon>Dikarya</taxon>
        <taxon>Ascomycota</taxon>
        <taxon>Pezizomycotina</taxon>
        <taxon>Sordariomycetes</taxon>
        <taxon>Xylariomycetidae</taxon>
        <taxon>Xylariales</taxon>
        <taxon>Xylariaceae</taxon>
        <taxon>Rosellinia</taxon>
    </lineage>
</organism>
<dbReference type="InterPro" id="IPR017230">
    <property type="entry name" value="Mrs6"/>
</dbReference>
<name>A0A1W2TF05_ROSNE</name>
<dbReference type="GO" id="GO:0005092">
    <property type="term" value="F:GDP-dissociation inhibitor activity"/>
    <property type="evidence" value="ECO:0007669"/>
    <property type="project" value="UniProtKB-UniRule"/>
</dbReference>
<proteinExistence type="inferred from homology"/>
<accession>A0A1W2TF05</accession>
<dbReference type="GO" id="GO:0007264">
    <property type="term" value="P:small GTPase-mediated signal transduction"/>
    <property type="evidence" value="ECO:0007669"/>
    <property type="project" value="UniProtKB-UniRule"/>
</dbReference>
<dbReference type="OrthoDB" id="1923006at2759"/>
<protein>
    <recommendedName>
        <fullName evidence="2">Rab proteins geranylgeranyltransferase</fullName>
    </recommendedName>
</protein>
<dbReference type="AlphaFoldDB" id="A0A1W2TF05"/>
<dbReference type="GO" id="GO:0005968">
    <property type="term" value="C:Rab-protein geranylgeranyltransferase complex"/>
    <property type="evidence" value="ECO:0007669"/>
    <property type="project" value="TreeGrafter"/>
</dbReference>
<reference evidence="4" key="1">
    <citation type="submission" date="2016-03" db="EMBL/GenBank/DDBJ databases">
        <title>Draft genome sequence of Rosellinia necatrix.</title>
        <authorList>
            <person name="Kanematsu S."/>
        </authorList>
    </citation>
    <scope>NUCLEOTIDE SEQUENCE [LARGE SCALE GENOMIC DNA]</scope>
    <source>
        <strain evidence="4">W97</strain>
    </source>
</reference>
<dbReference type="PRINTS" id="PR00891">
    <property type="entry name" value="RABGDIREP"/>
</dbReference>
<dbReference type="GO" id="GO:0016740">
    <property type="term" value="F:transferase activity"/>
    <property type="evidence" value="ECO:0007669"/>
    <property type="project" value="UniProtKB-KW"/>
</dbReference>
<comment type="similarity">
    <text evidence="1 2">Belongs to the Rab GDI family.</text>
</comment>
<dbReference type="FunFam" id="1.10.405.10:FF:000003">
    <property type="entry name" value="Rab proteins geranylgeranyltransferase component A"/>
    <property type="match status" value="1"/>
</dbReference>
<dbReference type="GO" id="GO:0005634">
    <property type="term" value="C:nucleus"/>
    <property type="evidence" value="ECO:0007669"/>
    <property type="project" value="TreeGrafter"/>
</dbReference>
<dbReference type="PANTHER" id="PTHR11787">
    <property type="entry name" value="RAB GDP-DISSOCIATION INHIBITOR"/>
    <property type="match status" value="1"/>
</dbReference>
<dbReference type="Pfam" id="PF00996">
    <property type="entry name" value="GDI"/>
    <property type="match status" value="2"/>
</dbReference>
<dbReference type="OMA" id="HQYLEFQ"/>
<dbReference type="SUPFAM" id="SSF51905">
    <property type="entry name" value="FAD/NAD(P)-binding domain"/>
    <property type="match status" value="1"/>
</dbReference>
<evidence type="ECO:0000256" key="1">
    <source>
        <dbReference type="ARBA" id="ARBA00005593"/>
    </source>
</evidence>
<keyword evidence="5" id="KW-1185">Reference proteome</keyword>